<evidence type="ECO:0000313" key="2">
    <source>
        <dbReference type="EMBL" id="MBK8571951.1"/>
    </source>
</evidence>
<sequence>MQAQDTPLFTLEQYLLDFDYAERRDMKIGSKDLVKLLIEKKVVLVDIRFKEEHAAWHMGFGLHIPLNELPKRLKELDRTKLIVTACPHKDRSALAMVYLKTQGFDVKYLEDGLLGLAELLRGDRAKELGL</sequence>
<dbReference type="PROSITE" id="PS50206">
    <property type="entry name" value="RHODANESE_3"/>
    <property type="match status" value="1"/>
</dbReference>
<dbReference type="PANTHER" id="PTHR43031:SF1">
    <property type="entry name" value="PYRIDINE NUCLEOTIDE-DISULPHIDE OXIDOREDUCTASE"/>
    <property type="match status" value="1"/>
</dbReference>
<dbReference type="SMART" id="SM00450">
    <property type="entry name" value="RHOD"/>
    <property type="match status" value="1"/>
</dbReference>
<dbReference type="InterPro" id="IPR036873">
    <property type="entry name" value="Rhodanese-like_dom_sf"/>
</dbReference>
<dbReference type="EMBL" id="JADKCH010000002">
    <property type="protein sequence ID" value="MBK8571951.1"/>
    <property type="molecule type" value="Genomic_DNA"/>
</dbReference>
<name>A0A936F1A5_9BACT</name>
<organism evidence="2 3">
    <name type="scientific">Candidatus Geothrix odensensis</name>
    <dbReference type="NCBI Taxonomy" id="2954440"/>
    <lineage>
        <taxon>Bacteria</taxon>
        <taxon>Pseudomonadati</taxon>
        <taxon>Acidobacteriota</taxon>
        <taxon>Holophagae</taxon>
        <taxon>Holophagales</taxon>
        <taxon>Holophagaceae</taxon>
        <taxon>Geothrix</taxon>
    </lineage>
</organism>
<dbReference type="AlphaFoldDB" id="A0A936F1A5"/>
<dbReference type="SUPFAM" id="SSF52821">
    <property type="entry name" value="Rhodanese/Cell cycle control phosphatase"/>
    <property type="match status" value="1"/>
</dbReference>
<gene>
    <name evidence="2" type="ORF">IPN91_04740</name>
</gene>
<dbReference type="CDD" id="cd00158">
    <property type="entry name" value="RHOD"/>
    <property type="match status" value="1"/>
</dbReference>
<comment type="caution">
    <text evidence="2">The sequence shown here is derived from an EMBL/GenBank/DDBJ whole genome shotgun (WGS) entry which is preliminary data.</text>
</comment>
<evidence type="ECO:0000313" key="3">
    <source>
        <dbReference type="Proteomes" id="UP000709959"/>
    </source>
</evidence>
<dbReference type="PANTHER" id="PTHR43031">
    <property type="entry name" value="FAD-DEPENDENT OXIDOREDUCTASE"/>
    <property type="match status" value="1"/>
</dbReference>
<dbReference type="InterPro" id="IPR050229">
    <property type="entry name" value="GlpE_sulfurtransferase"/>
</dbReference>
<reference evidence="2 3" key="1">
    <citation type="submission" date="2020-10" db="EMBL/GenBank/DDBJ databases">
        <title>Connecting structure to function with the recovery of over 1000 high-quality activated sludge metagenome-assembled genomes encoding full-length rRNA genes using long-read sequencing.</title>
        <authorList>
            <person name="Singleton C.M."/>
            <person name="Petriglieri F."/>
            <person name="Kristensen J.M."/>
            <person name="Kirkegaard R.H."/>
            <person name="Michaelsen T.Y."/>
            <person name="Andersen M.H."/>
            <person name="Karst S.M."/>
            <person name="Dueholm M.S."/>
            <person name="Nielsen P.H."/>
            <person name="Albertsen M."/>
        </authorList>
    </citation>
    <scope>NUCLEOTIDE SEQUENCE [LARGE SCALE GENOMIC DNA]</scope>
    <source>
        <strain evidence="2">OdNE_18-Q3-R46-58_MAXAC.008</strain>
    </source>
</reference>
<feature type="domain" description="Rhodanese" evidence="1">
    <location>
        <begin position="38"/>
        <end position="121"/>
    </location>
</feature>
<evidence type="ECO:0000259" key="1">
    <source>
        <dbReference type="PROSITE" id="PS50206"/>
    </source>
</evidence>
<accession>A0A936F1A5</accession>
<dbReference type="Pfam" id="PF00581">
    <property type="entry name" value="Rhodanese"/>
    <property type="match status" value="1"/>
</dbReference>
<dbReference type="Gene3D" id="3.40.250.10">
    <property type="entry name" value="Rhodanese-like domain"/>
    <property type="match status" value="1"/>
</dbReference>
<dbReference type="InterPro" id="IPR001763">
    <property type="entry name" value="Rhodanese-like_dom"/>
</dbReference>
<dbReference type="Proteomes" id="UP000709959">
    <property type="component" value="Unassembled WGS sequence"/>
</dbReference>
<proteinExistence type="predicted"/>
<protein>
    <submittedName>
        <fullName evidence="2">Rhodanese-like domain-containing protein</fullName>
    </submittedName>
</protein>